<comment type="caution">
    <text evidence="2">The sequence shown here is derived from an EMBL/GenBank/DDBJ whole genome shotgun (WGS) entry which is preliminary data.</text>
</comment>
<keyword evidence="1" id="KW-0472">Membrane</keyword>
<keyword evidence="1" id="KW-0812">Transmembrane</keyword>
<evidence type="ECO:0000313" key="3">
    <source>
        <dbReference type="Proteomes" id="UP000465304"/>
    </source>
</evidence>
<proteinExistence type="predicted"/>
<dbReference type="EMBL" id="BLLB01000002">
    <property type="protein sequence ID" value="GFH03144.1"/>
    <property type="molecule type" value="Genomic_DNA"/>
</dbReference>
<accession>A0A7I9ZQ41</accession>
<feature type="transmembrane region" description="Helical" evidence="1">
    <location>
        <begin position="32"/>
        <end position="51"/>
    </location>
</feature>
<organism evidence="2 3">
    <name type="scientific">Mycolicibacterium hippocampi</name>
    <dbReference type="NCBI Taxonomy" id="659824"/>
    <lineage>
        <taxon>Bacteria</taxon>
        <taxon>Bacillati</taxon>
        <taxon>Actinomycetota</taxon>
        <taxon>Actinomycetes</taxon>
        <taxon>Mycobacteriales</taxon>
        <taxon>Mycobacteriaceae</taxon>
        <taxon>Mycolicibacterium</taxon>
    </lineage>
</organism>
<gene>
    <name evidence="2" type="ORF">MHIP_36270</name>
</gene>
<keyword evidence="3" id="KW-1185">Reference proteome</keyword>
<evidence type="ECO:0000313" key="2">
    <source>
        <dbReference type="EMBL" id="GFH03144.1"/>
    </source>
</evidence>
<protein>
    <submittedName>
        <fullName evidence="2">Uncharacterized protein</fullName>
    </submittedName>
</protein>
<evidence type="ECO:0000256" key="1">
    <source>
        <dbReference type="SAM" id="Phobius"/>
    </source>
</evidence>
<reference evidence="2 3" key="1">
    <citation type="journal article" date="2019" name="Emerg. Microbes Infect.">
        <title>Comprehensive subspecies identification of 175 nontuberculous mycobacteria species based on 7547 genomic profiles.</title>
        <authorList>
            <person name="Matsumoto Y."/>
            <person name="Kinjo T."/>
            <person name="Motooka D."/>
            <person name="Nabeya D."/>
            <person name="Jung N."/>
            <person name="Uechi K."/>
            <person name="Horii T."/>
            <person name="Iida T."/>
            <person name="Fujita J."/>
            <person name="Nakamura S."/>
        </authorList>
    </citation>
    <scope>NUCLEOTIDE SEQUENCE [LARGE SCALE GENOMIC DNA]</scope>
    <source>
        <strain evidence="2 3">JCM 30996</strain>
    </source>
</reference>
<sequence>MKPKSTFEGVALTLITLVAGLLLVLQLKHNGWSVDVWVVVLFAIGALPWFWRTFESVTFPGGGLTMREIKDELDEQQRDIRAVEFLVSNHLTPKQQEVLRRFATPEPFRVDIQSKYTLETANALGAIGRAGLIEGHDGTQFDIQDPPFQDYSEGDLKTAYRLTSRGRQYLRLLDKTA</sequence>
<dbReference type="Proteomes" id="UP000465304">
    <property type="component" value="Unassembled WGS sequence"/>
</dbReference>
<feature type="transmembrane region" description="Helical" evidence="1">
    <location>
        <begin position="6"/>
        <end position="25"/>
    </location>
</feature>
<keyword evidence="1" id="KW-1133">Transmembrane helix</keyword>
<name>A0A7I9ZQ41_9MYCO</name>
<dbReference type="RefSeq" id="WP_163890598.1">
    <property type="nucleotide sequence ID" value="NZ_BLLB01000002.1"/>
</dbReference>
<dbReference type="AlphaFoldDB" id="A0A7I9ZQ41"/>